<dbReference type="EMBL" id="LR828258">
    <property type="protein sequence ID" value="CAD0362803.1"/>
    <property type="molecule type" value="Genomic_DNA"/>
</dbReference>
<proteinExistence type="predicted"/>
<dbReference type="AlphaFoldDB" id="A0A6V7FHH0"/>
<keyword evidence="1" id="KW-0614">Plasmid</keyword>
<reference evidence="1 2" key="1">
    <citation type="submission" date="2020-07" db="EMBL/GenBank/DDBJ databases">
        <authorList>
            <person name="Pothier F. J."/>
        </authorList>
    </citation>
    <scope>NUCLEOTIDE SEQUENCE [LARGE SCALE GENOMIC DNA]</scope>
    <source>
        <strain evidence="1 2">CFBP 498</strain>
        <plasmid evidence="1 2">CFBP498_p224</plasmid>
    </source>
</reference>
<accession>A0A6V7FHH0</accession>
<evidence type="ECO:0000313" key="1">
    <source>
        <dbReference type="EMBL" id="CAD0362800.1"/>
    </source>
</evidence>
<evidence type="ECO:0000313" key="2">
    <source>
        <dbReference type="Proteomes" id="UP000515406"/>
    </source>
</evidence>
<organism evidence="1 2">
    <name type="scientific">Xanthomonas hortorum pv. vitians</name>
    <dbReference type="NCBI Taxonomy" id="83224"/>
    <lineage>
        <taxon>Bacteria</taxon>
        <taxon>Pseudomonadati</taxon>
        <taxon>Pseudomonadota</taxon>
        <taxon>Gammaproteobacteria</taxon>
        <taxon>Lysobacterales</taxon>
        <taxon>Lysobacteraceae</taxon>
        <taxon>Xanthomonas</taxon>
    </lineage>
</organism>
<sequence>MAIAELGTTMLAISEYKRQSPAAGMSISMAVAGCVHLAIDKHSRLRCIETYSGERLSTIGASVGIRACATHGQACYKPRTFLVRGTPALHASPSQQTMRNWATSKPNDGCLIASVSAPVHVIRQRLACAKAFPV</sequence>
<name>A0A6V7FHH0_9XANT</name>
<gene>
    <name evidence="1" type="ORF">CFBP498_47670</name>
</gene>
<dbReference type="EMBL" id="LR828258">
    <property type="protein sequence ID" value="CAD0362800.1"/>
    <property type="molecule type" value="Genomic_DNA"/>
</dbReference>
<keyword evidence="2" id="KW-1185">Reference proteome</keyword>
<protein>
    <submittedName>
        <fullName evidence="1">Uncharacterized protein</fullName>
    </submittedName>
</protein>
<geneLocation type="plasmid" evidence="1 2">
    <name>CFBP498_p224</name>
</geneLocation>
<dbReference type="Proteomes" id="UP000515406">
    <property type="component" value="Plasmid CFBP498_p224"/>
</dbReference>